<feature type="compositionally biased region" description="Polar residues" evidence="5">
    <location>
        <begin position="1"/>
        <end position="10"/>
    </location>
</feature>
<feature type="domain" description="HTH tetR-type" evidence="6">
    <location>
        <begin position="18"/>
        <end position="78"/>
    </location>
</feature>
<dbReference type="Pfam" id="PF00440">
    <property type="entry name" value="TetR_N"/>
    <property type="match status" value="1"/>
</dbReference>
<evidence type="ECO:0000256" key="3">
    <source>
        <dbReference type="ARBA" id="ARBA00023163"/>
    </source>
</evidence>
<keyword evidence="2 4" id="KW-0238">DNA-binding</keyword>
<evidence type="ECO:0000313" key="7">
    <source>
        <dbReference type="EMBL" id="ROR65168.1"/>
    </source>
</evidence>
<feature type="DNA-binding region" description="H-T-H motif" evidence="4">
    <location>
        <begin position="41"/>
        <end position="60"/>
    </location>
</feature>
<feature type="region of interest" description="Disordered" evidence="5">
    <location>
        <begin position="1"/>
        <end position="20"/>
    </location>
</feature>
<dbReference type="EMBL" id="RKHJ01000001">
    <property type="protein sequence ID" value="ROR65168.1"/>
    <property type="molecule type" value="Genomic_DNA"/>
</dbReference>
<dbReference type="PANTHER" id="PTHR30055:SF234">
    <property type="entry name" value="HTH-TYPE TRANSCRIPTIONAL REGULATOR BETI"/>
    <property type="match status" value="1"/>
</dbReference>
<dbReference type="PANTHER" id="PTHR30055">
    <property type="entry name" value="HTH-TYPE TRANSCRIPTIONAL REGULATOR RUTR"/>
    <property type="match status" value="1"/>
</dbReference>
<dbReference type="GO" id="GO:0003700">
    <property type="term" value="F:DNA-binding transcription factor activity"/>
    <property type="evidence" value="ECO:0007669"/>
    <property type="project" value="TreeGrafter"/>
</dbReference>
<dbReference type="Gene3D" id="1.10.357.10">
    <property type="entry name" value="Tetracycline Repressor, domain 2"/>
    <property type="match status" value="1"/>
</dbReference>
<proteinExistence type="predicted"/>
<evidence type="ECO:0000259" key="6">
    <source>
        <dbReference type="PROSITE" id="PS50977"/>
    </source>
</evidence>
<evidence type="ECO:0000313" key="8">
    <source>
        <dbReference type="Proteomes" id="UP000275456"/>
    </source>
</evidence>
<dbReference type="InterPro" id="IPR050109">
    <property type="entry name" value="HTH-type_TetR-like_transc_reg"/>
</dbReference>
<dbReference type="SUPFAM" id="SSF48498">
    <property type="entry name" value="Tetracyclin repressor-like, C-terminal domain"/>
    <property type="match status" value="1"/>
</dbReference>
<accession>A0A3N2AQH4</accession>
<organism evidence="7 8">
    <name type="scientific">Agrococcus jenensis</name>
    <dbReference type="NCBI Taxonomy" id="46353"/>
    <lineage>
        <taxon>Bacteria</taxon>
        <taxon>Bacillati</taxon>
        <taxon>Actinomycetota</taxon>
        <taxon>Actinomycetes</taxon>
        <taxon>Micrococcales</taxon>
        <taxon>Microbacteriaceae</taxon>
        <taxon>Agrococcus</taxon>
    </lineage>
</organism>
<evidence type="ECO:0000256" key="4">
    <source>
        <dbReference type="PROSITE-ProRule" id="PRU00335"/>
    </source>
</evidence>
<dbReference type="Proteomes" id="UP000275456">
    <property type="component" value="Unassembled WGS sequence"/>
</dbReference>
<dbReference type="InterPro" id="IPR001647">
    <property type="entry name" value="HTH_TetR"/>
</dbReference>
<dbReference type="PROSITE" id="PS50977">
    <property type="entry name" value="HTH_TETR_2"/>
    <property type="match status" value="1"/>
</dbReference>
<keyword evidence="8" id="KW-1185">Reference proteome</keyword>
<evidence type="ECO:0000256" key="2">
    <source>
        <dbReference type="ARBA" id="ARBA00023125"/>
    </source>
</evidence>
<dbReference type="GO" id="GO:0000976">
    <property type="term" value="F:transcription cis-regulatory region binding"/>
    <property type="evidence" value="ECO:0007669"/>
    <property type="project" value="TreeGrafter"/>
</dbReference>
<name>A0A3N2AQH4_9MICO</name>
<dbReference type="AlphaFoldDB" id="A0A3N2AQH4"/>
<sequence length="213" mass="23387">MDRMTSSTAQRRSRKRPEERREEILSAAASIAIDEGLERITLRAVAERLGVRPGLITHYFPAAEDLVVEGFARAAIIERERFFPAQGDALRRLAHLIGYIESGASLPLARLWLNARHLSRFSPALNRTLDEQDLLDRARLTQLIIDGIAAGEFAETDAEAASVRIWIAIDGRGSSVNSAIEEEHPASASFASDVAEWALALPPGTLRRAIPNA</sequence>
<dbReference type="InterPro" id="IPR036271">
    <property type="entry name" value="Tet_transcr_reg_TetR-rel_C_sf"/>
</dbReference>
<keyword evidence="1" id="KW-0805">Transcription regulation</keyword>
<dbReference type="InterPro" id="IPR009057">
    <property type="entry name" value="Homeodomain-like_sf"/>
</dbReference>
<protein>
    <submittedName>
        <fullName evidence="7">TetR family transcriptional regulator</fullName>
    </submittedName>
</protein>
<comment type="caution">
    <text evidence="7">The sequence shown here is derived from an EMBL/GenBank/DDBJ whole genome shotgun (WGS) entry which is preliminary data.</text>
</comment>
<keyword evidence="3" id="KW-0804">Transcription</keyword>
<evidence type="ECO:0000256" key="1">
    <source>
        <dbReference type="ARBA" id="ARBA00023015"/>
    </source>
</evidence>
<gene>
    <name evidence="7" type="ORF">EDD26_0530</name>
</gene>
<evidence type="ECO:0000256" key="5">
    <source>
        <dbReference type="SAM" id="MobiDB-lite"/>
    </source>
</evidence>
<dbReference type="SUPFAM" id="SSF46689">
    <property type="entry name" value="Homeodomain-like"/>
    <property type="match status" value="1"/>
</dbReference>
<reference evidence="7 8" key="1">
    <citation type="submission" date="2018-11" db="EMBL/GenBank/DDBJ databases">
        <title>Sequencing the genomes of 1000 actinobacteria strains.</title>
        <authorList>
            <person name="Klenk H.-P."/>
        </authorList>
    </citation>
    <scope>NUCLEOTIDE SEQUENCE [LARGE SCALE GENOMIC DNA]</scope>
    <source>
        <strain evidence="7 8">DSM 9580</strain>
    </source>
</reference>